<dbReference type="RefSeq" id="WP_126803801.1">
    <property type="nucleotide sequence ID" value="NZ_PIPL01000001.1"/>
</dbReference>
<proteinExistence type="predicted"/>
<feature type="region of interest" description="Disordered" evidence="1">
    <location>
        <begin position="1"/>
        <end position="24"/>
    </location>
</feature>
<dbReference type="EMBL" id="PIPL01000001">
    <property type="protein sequence ID" value="RUO26989.1"/>
    <property type="molecule type" value="Genomic_DNA"/>
</dbReference>
<reference evidence="2 3" key="1">
    <citation type="journal article" date="2011" name="Front. Microbiol.">
        <title>Genomic signatures of strain selection and enhancement in Bacillus atrophaeus var. globigii, a historical biowarfare simulant.</title>
        <authorList>
            <person name="Gibbons H.S."/>
            <person name="Broomall S.M."/>
            <person name="McNew L.A."/>
            <person name="Daligault H."/>
            <person name="Chapman C."/>
            <person name="Bruce D."/>
            <person name="Karavis M."/>
            <person name="Krepps M."/>
            <person name="McGregor P.A."/>
            <person name="Hong C."/>
            <person name="Park K.H."/>
            <person name="Akmal A."/>
            <person name="Feldman A."/>
            <person name="Lin J.S."/>
            <person name="Chang W.E."/>
            <person name="Higgs B.W."/>
            <person name="Demirev P."/>
            <person name="Lindquist J."/>
            <person name="Liem A."/>
            <person name="Fochler E."/>
            <person name="Read T.D."/>
            <person name="Tapia R."/>
            <person name="Johnson S."/>
            <person name="Bishop-Lilly K.A."/>
            <person name="Detter C."/>
            <person name="Han C."/>
            <person name="Sozhamannan S."/>
            <person name="Rosenzweig C.N."/>
            <person name="Skowronski E.W."/>
        </authorList>
    </citation>
    <scope>NUCLEOTIDE SEQUENCE [LARGE SCALE GENOMIC DNA]</scope>
    <source>
        <strain evidence="2 3">MLST1</strain>
    </source>
</reference>
<gene>
    <name evidence="2" type="ORF">CWE09_09940</name>
</gene>
<evidence type="ECO:0000313" key="2">
    <source>
        <dbReference type="EMBL" id="RUO26989.1"/>
    </source>
</evidence>
<keyword evidence="3" id="KW-1185">Reference proteome</keyword>
<dbReference type="AlphaFoldDB" id="A0A432WA53"/>
<sequence>MHFEIQQLSWHKRRRPGKEPQPVAIDVPDFKKEADHMCQVSVTFDNGEVLSMHGRVSQNQIKKTWSVNAINSSGQSVFARLIE</sequence>
<dbReference type="Proteomes" id="UP000288293">
    <property type="component" value="Unassembled WGS sequence"/>
</dbReference>
<evidence type="ECO:0000256" key="1">
    <source>
        <dbReference type="SAM" id="MobiDB-lite"/>
    </source>
</evidence>
<organism evidence="2 3">
    <name type="scientific">Aliidiomarina minuta</name>
    <dbReference type="NCBI Taxonomy" id="880057"/>
    <lineage>
        <taxon>Bacteria</taxon>
        <taxon>Pseudomonadati</taxon>
        <taxon>Pseudomonadota</taxon>
        <taxon>Gammaproteobacteria</taxon>
        <taxon>Alteromonadales</taxon>
        <taxon>Idiomarinaceae</taxon>
        <taxon>Aliidiomarina</taxon>
    </lineage>
</organism>
<evidence type="ECO:0000313" key="3">
    <source>
        <dbReference type="Proteomes" id="UP000288293"/>
    </source>
</evidence>
<accession>A0A432WA53</accession>
<name>A0A432WA53_9GAMM</name>
<comment type="caution">
    <text evidence="2">The sequence shown here is derived from an EMBL/GenBank/DDBJ whole genome shotgun (WGS) entry which is preliminary data.</text>
</comment>
<protein>
    <submittedName>
        <fullName evidence="2">Uncharacterized protein</fullName>
    </submittedName>
</protein>
<dbReference type="OrthoDB" id="6238797at2"/>